<feature type="chain" id="PRO_5002060311" description="Lipoprotein" evidence="1">
    <location>
        <begin position="21"/>
        <end position="135"/>
    </location>
</feature>
<accession>A0A0B1Q7Y6</accession>
<dbReference type="OrthoDB" id="7908486at2"/>
<proteinExistence type="predicted"/>
<gene>
    <name evidence="2" type="ORF">LA66_10795</name>
</gene>
<comment type="caution">
    <text evidence="2">The sequence shown here is derived from an EMBL/GenBank/DDBJ whole genome shotgun (WGS) entry which is preliminary data.</text>
</comment>
<dbReference type="EMBL" id="JRFJ01000002">
    <property type="protein sequence ID" value="KHJ55017.1"/>
    <property type="molecule type" value="Genomic_DNA"/>
</dbReference>
<protein>
    <recommendedName>
        <fullName evidence="4">Lipoprotein</fullName>
    </recommendedName>
</protein>
<dbReference type="AlphaFoldDB" id="A0A0B1Q7Y6"/>
<evidence type="ECO:0000256" key="1">
    <source>
        <dbReference type="SAM" id="SignalP"/>
    </source>
</evidence>
<organism evidence="2 3">
    <name type="scientific">Aureimonas altamirensis</name>
    <dbReference type="NCBI Taxonomy" id="370622"/>
    <lineage>
        <taxon>Bacteria</taxon>
        <taxon>Pseudomonadati</taxon>
        <taxon>Pseudomonadota</taxon>
        <taxon>Alphaproteobacteria</taxon>
        <taxon>Hyphomicrobiales</taxon>
        <taxon>Aurantimonadaceae</taxon>
        <taxon>Aureimonas</taxon>
    </lineage>
</organism>
<dbReference type="Proteomes" id="UP000030826">
    <property type="component" value="Unassembled WGS sequence"/>
</dbReference>
<dbReference type="STRING" id="370622.LA66_10795"/>
<name>A0A0B1Q7Y6_9HYPH</name>
<evidence type="ECO:0008006" key="4">
    <source>
        <dbReference type="Google" id="ProtNLM"/>
    </source>
</evidence>
<feature type="signal peptide" evidence="1">
    <location>
        <begin position="1"/>
        <end position="20"/>
    </location>
</feature>
<reference evidence="2 3" key="1">
    <citation type="submission" date="2014-09" db="EMBL/GenBank/DDBJ databases">
        <title>Isolation and characterization of Aurantimonas altamirensis ON-56566 from clinical sample following a dog bite.</title>
        <authorList>
            <person name="Eshaghi A."/>
            <person name="Li A."/>
            <person name="Shahinas D."/>
            <person name="Bahn P."/>
            <person name="Kus J.V."/>
            <person name="Patel S.N."/>
        </authorList>
    </citation>
    <scope>NUCLEOTIDE SEQUENCE [LARGE SCALE GENOMIC DNA]</scope>
    <source>
        <strain evidence="2 3">ON-56566</strain>
    </source>
</reference>
<keyword evidence="1" id="KW-0732">Signal</keyword>
<sequence>MQLGLLGLASVVLLCGCAVARTVPPAMAAAEPNGDVLSQVEADYVVQTARTLYRGATVDRASRFVAGPAGAHGACVRSPAGAVTGGDYTLIVLQRRVTDEYIPQAADDALILRSASEVAACRARAAEAGFWLPAR</sequence>
<evidence type="ECO:0000313" key="3">
    <source>
        <dbReference type="Proteomes" id="UP000030826"/>
    </source>
</evidence>
<evidence type="ECO:0000313" key="2">
    <source>
        <dbReference type="EMBL" id="KHJ55017.1"/>
    </source>
</evidence>